<name>A0A2T5V6P4_9HYPH</name>
<evidence type="ECO:0000256" key="13">
    <source>
        <dbReference type="ARBA" id="ARBA00023012"/>
    </source>
</evidence>
<dbReference type="PROSITE" id="PS50109">
    <property type="entry name" value="HIS_KIN"/>
    <property type="match status" value="1"/>
</dbReference>
<reference evidence="20 21" key="1">
    <citation type="submission" date="2018-04" db="EMBL/GenBank/DDBJ databases">
        <title>Genomic Encyclopedia of Archaeal and Bacterial Type Strains, Phase II (KMG-II): from individual species to whole genera.</title>
        <authorList>
            <person name="Goeker M."/>
        </authorList>
    </citation>
    <scope>NUCLEOTIDE SEQUENCE [LARGE SCALE GENOMIC DNA]</scope>
    <source>
        <strain evidence="20 21">DSM 23382</strain>
    </source>
</reference>
<dbReference type="Pfam" id="PF02518">
    <property type="entry name" value="HATPase_c"/>
    <property type="match status" value="1"/>
</dbReference>
<dbReference type="FunFam" id="1.10.287.130:FF:000049">
    <property type="entry name" value="C4-dicarboxylate transport sensor protein DctB"/>
    <property type="match status" value="1"/>
</dbReference>
<dbReference type="InterPro" id="IPR036097">
    <property type="entry name" value="HisK_dim/P_sf"/>
</dbReference>
<feature type="transmembrane region" description="Helical" evidence="18">
    <location>
        <begin position="278"/>
        <end position="300"/>
    </location>
</feature>
<evidence type="ECO:0000256" key="10">
    <source>
        <dbReference type="ARBA" id="ARBA00022777"/>
    </source>
</evidence>
<dbReference type="PANTHER" id="PTHR43065:SF46">
    <property type="entry name" value="C4-DICARBOXYLATE TRANSPORT SENSOR PROTEIN DCTB"/>
    <property type="match status" value="1"/>
</dbReference>
<accession>A0A2T5V6P4</accession>
<keyword evidence="4" id="KW-1003">Cell membrane</keyword>
<dbReference type="SUPFAM" id="SSF55874">
    <property type="entry name" value="ATPase domain of HSP90 chaperone/DNA topoisomerase II/histidine kinase"/>
    <property type="match status" value="1"/>
</dbReference>
<dbReference type="OrthoDB" id="7568856at2"/>
<dbReference type="Gene3D" id="6.10.250.3020">
    <property type="match status" value="1"/>
</dbReference>
<keyword evidence="7" id="KW-0808">Transferase</keyword>
<evidence type="ECO:0000256" key="8">
    <source>
        <dbReference type="ARBA" id="ARBA00022692"/>
    </source>
</evidence>
<dbReference type="AlphaFoldDB" id="A0A2T5V6P4"/>
<dbReference type="GO" id="GO:0005524">
    <property type="term" value="F:ATP binding"/>
    <property type="evidence" value="ECO:0007669"/>
    <property type="project" value="UniProtKB-KW"/>
</dbReference>
<dbReference type="InterPro" id="IPR029151">
    <property type="entry name" value="Sensor-like_sf"/>
</dbReference>
<evidence type="ECO:0000256" key="15">
    <source>
        <dbReference type="ARBA" id="ARBA00059004"/>
    </source>
</evidence>
<dbReference type="Proteomes" id="UP000244081">
    <property type="component" value="Unassembled WGS sequence"/>
</dbReference>
<comment type="caution">
    <text evidence="20">The sequence shown here is derived from an EMBL/GenBank/DDBJ whole genome shotgun (WGS) entry which is preliminary data.</text>
</comment>
<keyword evidence="10 20" id="KW-0418">Kinase</keyword>
<dbReference type="InterPro" id="IPR003594">
    <property type="entry name" value="HATPase_dom"/>
</dbReference>
<evidence type="ECO:0000256" key="14">
    <source>
        <dbReference type="ARBA" id="ARBA00023136"/>
    </source>
</evidence>
<evidence type="ECO:0000256" key="2">
    <source>
        <dbReference type="ARBA" id="ARBA00004429"/>
    </source>
</evidence>
<keyword evidence="11" id="KW-0067">ATP-binding</keyword>
<organism evidence="20 21">
    <name type="scientific">Breoghania corrubedonensis</name>
    <dbReference type="NCBI Taxonomy" id="665038"/>
    <lineage>
        <taxon>Bacteria</taxon>
        <taxon>Pseudomonadati</taxon>
        <taxon>Pseudomonadota</taxon>
        <taxon>Alphaproteobacteria</taxon>
        <taxon>Hyphomicrobiales</taxon>
        <taxon>Stappiaceae</taxon>
        <taxon>Breoghania</taxon>
    </lineage>
</organism>
<evidence type="ECO:0000256" key="4">
    <source>
        <dbReference type="ARBA" id="ARBA00022475"/>
    </source>
</evidence>
<evidence type="ECO:0000256" key="5">
    <source>
        <dbReference type="ARBA" id="ARBA00022519"/>
    </source>
</evidence>
<dbReference type="EC" id="2.7.13.3" evidence="3"/>
<comment type="subcellular location">
    <subcellularLocation>
        <location evidence="2">Cell inner membrane</location>
        <topology evidence="2">Multi-pass membrane protein</topology>
    </subcellularLocation>
</comment>
<keyword evidence="12 18" id="KW-1133">Transmembrane helix</keyword>
<evidence type="ECO:0000313" key="20">
    <source>
        <dbReference type="EMBL" id="PTW59422.1"/>
    </source>
</evidence>
<keyword evidence="6" id="KW-0597">Phosphoprotein</keyword>
<dbReference type="Pfam" id="PF00512">
    <property type="entry name" value="HisKA"/>
    <property type="match status" value="1"/>
</dbReference>
<dbReference type="Gene3D" id="3.30.450.20">
    <property type="entry name" value="PAS domain"/>
    <property type="match status" value="1"/>
</dbReference>
<dbReference type="PANTHER" id="PTHR43065">
    <property type="entry name" value="SENSOR HISTIDINE KINASE"/>
    <property type="match status" value="1"/>
</dbReference>
<dbReference type="InterPro" id="IPR003661">
    <property type="entry name" value="HisK_dim/P_dom"/>
</dbReference>
<keyword evidence="14 18" id="KW-0472">Membrane</keyword>
<evidence type="ECO:0000256" key="16">
    <source>
        <dbReference type="ARBA" id="ARBA00073143"/>
    </source>
</evidence>
<proteinExistence type="predicted"/>
<evidence type="ECO:0000256" key="17">
    <source>
        <dbReference type="SAM" id="Coils"/>
    </source>
</evidence>
<dbReference type="GO" id="GO:0000155">
    <property type="term" value="F:phosphorelay sensor kinase activity"/>
    <property type="evidence" value="ECO:0007669"/>
    <property type="project" value="InterPro"/>
</dbReference>
<dbReference type="RefSeq" id="WP_107990948.1">
    <property type="nucleotide sequence ID" value="NZ_QAYG01000007.1"/>
</dbReference>
<dbReference type="GO" id="GO:0005886">
    <property type="term" value="C:plasma membrane"/>
    <property type="evidence" value="ECO:0007669"/>
    <property type="project" value="UniProtKB-SubCell"/>
</dbReference>
<dbReference type="Gene3D" id="3.30.565.10">
    <property type="entry name" value="Histidine kinase-like ATPase, C-terminal domain"/>
    <property type="match status" value="1"/>
</dbReference>
<dbReference type="SUPFAM" id="SSF47384">
    <property type="entry name" value="Homodimeric domain of signal transducing histidine kinase"/>
    <property type="match status" value="1"/>
</dbReference>
<evidence type="ECO:0000256" key="3">
    <source>
        <dbReference type="ARBA" id="ARBA00012438"/>
    </source>
</evidence>
<dbReference type="PIRSF" id="PIRSF036431">
    <property type="entry name" value="STHK_DctB"/>
    <property type="match status" value="1"/>
</dbReference>
<gene>
    <name evidence="20" type="ORF">C8N35_107135</name>
</gene>
<keyword evidence="13" id="KW-0902">Two-component regulatory system</keyword>
<keyword evidence="8 18" id="KW-0812">Transmembrane</keyword>
<dbReference type="InterPro" id="IPR017055">
    <property type="entry name" value="Sig_transdc_His_kinase_DctB"/>
</dbReference>
<dbReference type="CDD" id="cd00082">
    <property type="entry name" value="HisKA"/>
    <property type="match status" value="1"/>
</dbReference>
<keyword evidence="5" id="KW-0997">Cell inner membrane</keyword>
<dbReference type="PRINTS" id="PR00344">
    <property type="entry name" value="BCTRLSENSOR"/>
</dbReference>
<sequence length="594" mass="64479">MNNPLRTRRAVAGVVAACLLAGALVAWVTARVSERLMLDEIGLRAAASLDLQAATLESLLDKYRILPPILSRRPDVVELSRTRDRETAHRIAATAAGMTGAEEIRFLAEDGSLIGSSDIDAVGNAFDTEIREAVEQAREGRLGRQLLITHAGRPASYIFASAVRADGGIVGVVAARVDLARVEQAWALSRDPVLALDEAGGIIATNRPQWRGLELSLGDTRSELEGLHARPERRGGHLLVSLPSETGRRLYLQAAKKLPVLDWSVAVFFDASSVTRQAATAALIAILATLIVTGLVWIVLERRLRLQARLRGERAAALRLERRVRDRTRDLRRANQRLGEEVRERETAERELRRTQDELVQTAKLATLGQMSAALSHEFNQPLAVIRSQADNAGLLVQRGRCEEAGESLRKITAMVERMATISRTLKGFARKSGTQTRTVPVGPVIDETLMLLSPRIKGGQTAISFERPPRDLAVRADSVLLEQVMMNLIVNALDAVGEEGGTIRVTTVREEPGMVVIRVADDGPGIDAATRGRIFDPFFTTKEVGAGLGLGLSIADKIIRDFGGQLALEDMPVGERGTIFAVRLPEAELVAAG</sequence>
<evidence type="ECO:0000256" key="1">
    <source>
        <dbReference type="ARBA" id="ARBA00000085"/>
    </source>
</evidence>
<dbReference type="SMART" id="SM00388">
    <property type="entry name" value="HisKA"/>
    <property type="match status" value="1"/>
</dbReference>
<feature type="domain" description="Histidine kinase" evidence="19">
    <location>
        <begin position="374"/>
        <end position="589"/>
    </location>
</feature>
<evidence type="ECO:0000256" key="6">
    <source>
        <dbReference type="ARBA" id="ARBA00022553"/>
    </source>
</evidence>
<keyword evidence="21" id="KW-1185">Reference proteome</keyword>
<comment type="catalytic activity">
    <reaction evidence="1">
        <text>ATP + protein L-histidine = ADP + protein N-phospho-L-histidine.</text>
        <dbReference type="EC" id="2.7.13.3"/>
    </reaction>
</comment>
<evidence type="ECO:0000259" key="19">
    <source>
        <dbReference type="PROSITE" id="PS50109"/>
    </source>
</evidence>
<keyword evidence="17" id="KW-0175">Coiled coil</keyword>
<evidence type="ECO:0000256" key="18">
    <source>
        <dbReference type="SAM" id="Phobius"/>
    </source>
</evidence>
<feature type="coiled-coil region" evidence="17">
    <location>
        <begin position="317"/>
        <end position="365"/>
    </location>
</feature>
<protein>
    <recommendedName>
        <fullName evidence="16">C4-dicarboxylate transport sensor protein DctB</fullName>
        <ecNumber evidence="3">2.7.13.3</ecNumber>
    </recommendedName>
</protein>
<evidence type="ECO:0000256" key="9">
    <source>
        <dbReference type="ARBA" id="ARBA00022741"/>
    </source>
</evidence>
<dbReference type="Gene3D" id="1.10.287.130">
    <property type="match status" value="1"/>
</dbReference>
<dbReference type="InterPro" id="IPR036890">
    <property type="entry name" value="HATPase_C_sf"/>
</dbReference>
<dbReference type="SMART" id="SM00387">
    <property type="entry name" value="HATPase_c"/>
    <property type="match status" value="1"/>
</dbReference>
<dbReference type="InterPro" id="IPR005467">
    <property type="entry name" value="His_kinase_dom"/>
</dbReference>
<dbReference type="InterPro" id="IPR004358">
    <property type="entry name" value="Sig_transdc_His_kin-like_C"/>
</dbReference>
<comment type="function">
    <text evidence="15">Member of the two-component regulatory system DctB/DctD involved in the transport of C4-dicarboxylates. DctB functions as a membrane-associated protein kinase that phosphorylates DctD in response to environmental signals.</text>
</comment>
<evidence type="ECO:0000313" key="21">
    <source>
        <dbReference type="Proteomes" id="UP000244081"/>
    </source>
</evidence>
<dbReference type="EMBL" id="QAYG01000007">
    <property type="protein sequence ID" value="PTW59422.1"/>
    <property type="molecule type" value="Genomic_DNA"/>
</dbReference>
<dbReference type="SUPFAM" id="SSF103190">
    <property type="entry name" value="Sensory domain-like"/>
    <property type="match status" value="1"/>
</dbReference>
<evidence type="ECO:0000256" key="7">
    <source>
        <dbReference type="ARBA" id="ARBA00022679"/>
    </source>
</evidence>
<evidence type="ECO:0000256" key="11">
    <source>
        <dbReference type="ARBA" id="ARBA00022840"/>
    </source>
</evidence>
<evidence type="ECO:0000256" key="12">
    <source>
        <dbReference type="ARBA" id="ARBA00022989"/>
    </source>
</evidence>
<keyword evidence="9" id="KW-0547">Nucleotide-binding</keyword>